<accession>A0ABD0KX32</accession>
<reference evidence="3 4" key="1">
    <citation type="journal article" date="2023" name="Sci. Data">
        <title>Genome assembly of the Korean intertidal mud-creeper Batillaria attramentaria.</title>
        <authorList>
            <person name="Patra A.K."/>
            <person name="Ho P.T."/>
            <person name="Jun S."/>
            <person name="Lee S.J."/>
            <person name="Kim Y."/>
            <person name="Won Y.J."/>
        </authorList>
    </citation>
    <scope>NUCLEOTIDE SEQUENCE [LARGE SCALE GENOMIC DNA]</scope>
    <source>
        <strain evidence="3">Wonlab-2016</strain>
    </source>
</reference>
<evidence type="ECO:0000313" key="4">
    <source>
        <dbReference type="Proteomes" id="UP001519460"/>
    </source>
</evidence>
<evidence type="ECO:0000256" key="2">
    <source>
        <dbReference type="SAM" id="Phobius"/>
    </source>
</evidence>
<sequence>MAVRESVVNVSEWRATEPLEHKERAHRQAGLLQPLTTPPSDGLSREATPQFSANRPLLGFGVLLLLLLVLLFKDDTEPGNGV</sequence>
<name>A0ABD0KX32_9CAEN</name>
<feature type="region of interest" description="Disordered" evidence="1">
    <location>
        <begin position="14"/>
        <end position="48"/>
    </location>
</feature>
<evidence type="ECO:0000256" key="1">
    <source>
        <dbReference type="SAM" id="MobiDB-lite"/>
    </source>
</evidence>
<keyword evidence="2" id="KW-0472">Membrane</keyword>
<proteinExistence type="predicted"/>
<feature type="transmembrane region" description="Helical" evidence="2">
    <location>
        <begin position="53"/>
        <end position="72"/>
    </location>
</feature>
<dbReference type="AlphaFoldDB" id="A0ABD0KX32"/>
<keyword evidence="4" id="KW-1185">Reference proteome</keyword>
<organism evidence="3 4">
    <name type="scientific">Batillaria attramentaria</name>
    <dbReference type="NCBI Taxonomy" id="370345"/>
    <lineage>
        <taxon>Eukaryota</taxon>
        <taxon>Metazoa</taxon>
        <taxon>Spiralia</taxon>
        <taxon>Lophotrochozoa</taxon>
        <taxon>Mollusca</taxon>
        <taxon>Gastropoda</taxon>
        <taxon>Caenogastropoda</taxon>
        <taxon>Sorbeoconcha</taxon>
        <taxon>Cerithioidea</taxon>
        <taxon>Batillariidae</taxon>
        <taxon>Batillaria</taxon>
    </lineage>
</organism>
<feature type="compositionally biased region" description="Basic and acidic residues" evidence="1">
    <location>
        <begin position="14"/>
        <end position="23"/>
    </location>
</feature>
<evidence type="ECO:0000313" key="3">
    <source>
        <dbReference type="EMBL" id="KAK7491662.1"/>
    </source>
</evidence>
<keyword evidence="2" id="KW-1133">Transmembrane helix</keyword>
<dbReference type="Proteomes" id="UP001519460">
    <property type="component" value="Unassembled WGS sequence"/>
</dbReference>
<dbReference type="EMBL" id="JACVVK020000112">
    <property type="protein sequence ID" value="KAK7491662.1"/>
    <property type="molecule type" value="Genomic_DNA"/>
</dbReference>
<keyword evidence="2" id="KW-0812">Transmembrane</keyword>
<gene>
    <name evidence="3" type="ORF">BaRGS_00017115</name>
</gene>
<comment type="caution">
    <text evidence="3">The sequence shown here is derived from an EMBL/GenBank/DDBJ whole genome shotgun (WGS) entry which is preliminary data.</text>
</comment>
<protein>
    <submittedName>
        <fullName evidence="3">Uncharacterized protein</fullName>
    </submittedName>
</protein>